<evidence type="ECO:0000313" key="6">
    <source>
        <dbReference type="EMBL" id="GFE55798.1"/>
    </source>
</evidence>
<dbReference type="Proteomes" id="UP001057455">
    <property type="component" value="Unassembled WGS sequence"/>
</dbReference>
<dbReference type="GO" id="GO:0005739">
    <property type="term" value="C:mitochondrion"/>
    <property type="evidence" value="ECO:0007669"/>
    <property type="project" value="TreeGrafter"/>
</dbReference>
<dbReference type="GO" id="GO:0045252">
    <property type="term" value="C:oxoglutarate dehydrogenase complex"/>
    <property type="evidence" value="ECO:0007669"/>
    <property type="project" value="TreeGrafter"/>
</dbReference>
<dbReference type="NCBIfam" id="NF006914">
    <property type="entry name" value="PRK09404.1"/>
    <property type="match status" value="1"/>
</dbReference>
<dbReference type="InterPro" id="IPR031717">
    <property type="entry name" value="ODO-1/KGD_C"/>
</dbReference>
<evidence type="ECO:0000256" key="1">
    <source>
        <dbReference type="ARBA" id="ARBA00001964"/>
    </source>
</evidence>
<dbReference type="AlphaFoldDB" id="A0A9W5WWA9"/>
<dbReference type="GO" id="GO:0030976">
    <property type="term" value="F:thiamine pyrophosphate binding"/>
    <property type="evidence" value="ECO:0007669"/>
    <property type="project" value="InterPro"/>
</dbReference>
<protein>
    <submittedName>
        <fullName evidence="6">Oxoglutarate dehydrogenase succinyl-transferring E1 component</fullName>
    </submittedName>
</protein>
<comment type="similarity">
    <text evidence="2">Belongs to the alpha-ketoglutarate dehydrogenase family.</text>
</comment>
<evidence type="ECO:0000259" key="5">
    <source>
        <dbReference type="SMART" id="SM00861"/>
    </source>
</evidence>
<dbReference type="Gene3D" id="3.40.50.11610">
    <property type="entry name" value="Multifunctional 2-oxoglutarate metabolism enzyme, C-terminal domain"/>
    <property type="match status" value="1"/>
</dbReference>
<organism evidence="6 7">
    <name type="scientific">Babesia ovis</name>
    <dbReference type="NCBI Taxonomy" id="5869"/>
    <lineage>
        <taxon>Eukaryota</taxon>
        <taxon>Sar</taxon>
        <taxon>Alveolata</taxon>
        <taxon>Apicomplexa</taxon>
        <taxon>Aconoidasida</taxon>
        <taxon>Piroplasmida</taxon>
        <taxon>Babesiidae</taxon>
        <taxon>Babesia</taxon>
    </lineage>
</organism>
<dbReference type="Gene3D" id="3.40.50.970">
    <property type="match status" value="1"/>
</dbReference>
<evidence type="ECO:0000256" key="4">
    <source>
        <dbReference type="ARBA" id="ARBA00023052"/>
    </source>
</evidence>
<keyword evidence="3" id="KW-0560">Oxidoreductase</keyword>
<reference evidence="6" key="1">
    <citation type="submission" date="2019-12" db="EMBL/GenBank/DDBJ databases">
        <title>Genome sequence of Babesia ovis.</title>
        <authorList>
            <person name="Yamagishi J."/>
            <person name="Sevinc F."/>
            <person name="Xuan X."/>
        </authorList>
    </citation>
    <scope>NUCLEOTIDE SEQUENCE</scope>
    <source>
        <strain evidence="6">Selcuk</strain>
    </source>
</reference>
<evidence type="ECO:0000256" key="2">
    <source>
        <dbReference type="ARBA" id="ARBA00006936"/>
    </source>
</evidence>
<keyword evidence="4" id="KW-0786">Thiamine pyrophosphate</keyword>
<dbReference type="InterPro" id="IPR011603">
    <property type="entry name" value="2oxoglutarate_DH_E1"/>
</dbReference>
<dbReference type="InterPro" id="IPR042179">
    <property type="entry name" value="KGD_C_sf"/>
</dbReference>
<dbReference type="PIRSF" id="PIRSF000157">
    <property type="entry name" value="Oxoglu_dh_E1"/>
    <property type="match status" value="1"/>
</dbReference>
<evidence type="ECO:0000256" key="3">
    <source>
        <dbReference type="ARBA" id="ARBA00023002"/>
    </source>
</evidence>
<dbReference type="Pfam" id="PF00676">
    <property type="entry name" value="E1_dh"/>
    <property type="match status" value="1"/>
</dbReference>
<keyword evidence="7" id="KW-1185">Reference proteome</keyword>
<name>A0A9W5WWA9_BABOV</name>
<dbReference type="GO" id="GO:0006099">
    <property type="term" value="P:tricarboxylic acid cycle"/>
    <property type="evidence" value="ECO:0007669"/>
    <property type="project" value="TreeGrafter"/>
</dbReference>
<evidence type="ECO:0000313" key="7">
    <source>
        <dbReference type="Proteomes" id="UP001057455"/>
    </source>
</evidence>
<feature type="domain" description="Transketolase-like pyrimidine-binding" evidence="5">
    <location>
        <begin position="590"/>
        <end position="800"/>
    </location>
</feature>
<dbReference type="OrthoDB" id="413077at2759"/>
<dbReference type="InterPro" id="IPR001017">
    <property type="entry name" value="DH_E1"/>
</dbReference>
<dbReference type="InterPro" id="IPR005475">
    <property type="entry name" value="Transketolase-like_Pyr-bd"/>
</dbReference>
<comment type="cofactor">
    <cofactor evidence="1">
        <name>thiamine diphosphate</name>
        <dbReference type="ChEBI" id="CHEBI:58937"/>
    </cofactor>
</comment>
<gene>
    <name evidence="6" type="ORF">BaOVIS_032020</name>
</gene>
<dbReference type="Pfam" id="PF16870">
    <property type="entry name" value="OxoGdeHyase_C"/>
    <property type="match status" value="1"/>
</dbReference>
<sequence>MNTMFKRLNQDVTERSLRVAMSIRASAACRQLLRSTHARTFSTSSKNTASGTLASRSGSVVCDLVASVTNADVDGDRIVLLRLAELVKAFRAEGHLMSTLDPLELPREPPFHRFIPKDVSVRLTPSTYGLNEEDLSRAIPAGLVPGHMGTSATVGECIEKLRQSYCGDFAAEFIHLPEEEQRFFIERIERPDAMEFSKEERVRFFKSIARAVMFERFCTKAFPTVKRFGADGLESSIVAVDLLGDLAVADGADSLIMGMSHRGRLNMLVNVLNRPLEEMFAEFRGKNWYATEGSEYCGDVKYHFGYSSNRGPLRLDMLNNPSHLQFVHPVVAGQARARQITANLDHSRVIPVVLHGDAAFSGEGVTYEAVQMSRIPEYTVGGTINIVVNNQIGFTTYPGGGASSRYTTDIAKMVESPAIHANAHNVEAVVLASKLAFEYRQKFKKDIFVDLIGFRKFGHNELDMPKFTNAEMYSRVEKKEDVLVAYRNFLLSKGVFTESELSLIEGEIQGVFEAALKNSIDVTTVPPPPQSLSWKLPACTSSSPVTGVEVSRLVELGKALNGVPEDFQMHPAIRRIFKERAKAIDTGTNIDTGLAEALAYASLVQEGFRVRLVGQDSKRGTFSHRHSSVQCQKSFRMFNIFTNVPNGSNVEIYNSLLSETAAMAFEYGYGLEDPRILNIWEAQFGDFTNVAQCVIDEFVVSGEAKWAQRSAMCLFLPHGFDGQGPDHSSARVERYLQLSNEPEDVWEFVSLSPDEYAKRINIGVINCSRSSNLFHALRRQMLRDIRKPLVVMTGKKLLKLRGTYCNIEEFGPEHSFRPVIPASVSNVNDIDTLILCSGQVYFDLANRVTEVGAGNVAVTTVEQLCPFPASAIKAELERYPNLKRLVWCQEEHANAGGWCYVSPRISSITSHLGSKLKLEYVGRKPLSAPSCGDSRTHGLELQRFLAVAVPEK</sequence>
<dbReference type="Pfam" id="PF02779">
    <property type="entry name" value="Transket_pyr"/>
    <property type="match status" value="1"/>
</dbReference>
<dbReference type="SUPFAM" id="SSF52518">
    <property type="entry name" value="Thiamin diphosphate-binding fold (THDP-binding)"/>
    <property type="match status" value="2"/>
</dbReference>
<accession>A0A9W5WWA9</accession>
<dbReference type="Gene3D" id="3.40.50.12470">
    <property type="match status" value="1"/>
</dbReference>
<dbReference type="Gene3D" id="1.10.287.1150">
    <property type="entry name" value="TPP helical domain"/>
    <property type="match status" value="1"/>
</dbReference>
<dbReference type="EMBL" id="BLIY01000024">
    <property type="protein sequence ID" value="GFE55798.1"/>
    <property type="molecule type" value="Genomic_DNA"/>
</dbReference>
<dbReference type="GO" id="GO:0004591">
    <property type="term" value="F:oxoglutarate dehydrogenase (succinyl-transferring) activity"/>
    <property type="evidence" value="ECO:0007669"/>
    <property type="project" value="TreeGrafter"/>
</dbReference>
<comment type="caution">
    <text evidence="6">The sequence shown here is derived from an EMBL/GenBank/DDBJ whole genome shotgun (WGS) entry which is preliminary data.</text>
</comment>
<dbReference type="CDD" id="cd02016">
    <property type="entry name" value="TPP_E1_OGDC_like"/>
    <property type="match status" value="1"/>
</dbReference>
<dbReference type="PANTHER" id="PTHR23152">
    <property type="entry name" value="2-OXOGLUTARATE DEHYDROGENASE"/>
    <property type="match status" value="1"/>
</dbReference>
<proteinExistence type="inferred from homology"/>
<dbReference type="PANTHER" id="PTHR23152:SF4">
    <property type="entry name" value="2-OXOADIPATE DEHYDROGENASE COMPLEX COMPONENT E1"/>
    <property type="match status" value="1"/>
</dbReference>
<dbReference type="SMART" id="SM00861">
    <property type="entry name" value="Transket_pyr"/>
    <property type="match status" value="1"/>
</dbReference>
<dbReference type="InterPro" id="IPR029061">
    <property type="entry name" value="THDP-binding"/>
</dbReference>
<dbReference type="NCBIfam" id="TIGR00239">
    <property type="entry name" value="2oxo_dh_E1"/>
    <property type="match status" value="1"/>
</dbReference>